<dbReference type="CDD" id="cd01080">
    <property type="entry name" value="NAD_bind_m-THF_DH_Cyclohyd"/>
    <property type="match status" value="1"/>
</dbReference>
<sequence length="320" mass="34711">MGRLILGIRVANQIIKDIKEEIDRLKKSIHFSPVLAVLQVGHKEDSDSYLRAQTRTAQRCGIEIKTFYLHSNVTFEDVSEQVNTLNSSSDIHAITVLLPVISNGDLSADDILNLVDPNKDVDGLSIDQTARLSNGDFRHWEQCPFLIHIPCAAAACLLLLQETNSLHPGVRSLVVGRGKLIGIPISNLLLWSANATNTICHHNSLTLAEEVQRADVLVSGAGQANVIKGEWIRPGATIIDCGINTLPNSEIEICGDVEYEQAVDRAGWITPVPGGVGPLTVALLMRNTLNAAKKSYGIPTHPPLVQPTGVLLSKYTTSRS</sequence>
<evidence type="ECO:0000256" key="8">
    <source>
        <dbReference type="ARBA" id="ARBA00036357"/>
    </source>
</evidence>
<keyword evidence="7" id="KW-0511">Multifunctional enzyme</keyword>
<reference evidence="11 12" key="2">
    <citation type="submission" date="2018-11" db="EMBL/GenBank/DDBJ databases">
        <authorList>
            <consortium name="Pathogen Informatics"/>
        </authorList>
    </citation>
    <scope>NUCLEOTIDE SEQUENCE [LARGE SCALE GENOMIC DNA]</scope>
</reference>
<evidence type="ECO:0000313" key="13">
    <source>
        <dbReference type="WBParaSite" id="HDID_0000856001-mRNA-1"/>
    </source>
</evidence>
<dbReference type="GO" id="GO:0035999">
    <property type="term" value="P:tetrahydrofolate interconversion"/>
    <property type="evidence" value="ECO:0007669"/>
    <property type="project" value="TreeGrafter"/>
</dbReference>
<dbReference type="SUPFAM" id="SSF51735">
    <property type="entry name" value="NAD(P)-binding Rossmann-fold domains"/>
    <property type="match status" value="1"/>
</dbReference>
<dbReference type="HAMAP" id="MF_01576">
    <property type="entry name" value="THF_DHG_CYH"/>
    <property type="match status" value="1"/>
</dbReference>
<accession>A0A0R3ST65</accession>
<evidence type="ECO:0000259" key="10">
    <source>
        <dbReference type="Pfam" id="PF02882"/>
    </source>
</evidence>
<keyword evidence="5" id="KW-0521">NADP</keyword>
<dbReference type="OrthoDB" id="5126881at2759"/>
<evidence type="ECO:0000256" key="5">
    <source>
        <dbReference type="ARBA" id="ARBA00022857"/>
    </source>
</evidence>
<evidence type="ECO:0000256" key="2">
    <source>
        <dbReference type="ARBA" id="ARBA00011738"/>
    </source>
</evidence>
<evidence type="ECO:0000313" key="12">
    <source>
        <dbReference type="Proteomes" id="UP000274504"/>
    </source>
</evidence>
<reference evidence="13" key="1">
    <citation type="submission" date="2017-02" db="UniProtKB">
        <authorList>
            <consortium name="WormBaseParasite"/>
        </authorList>
    </citation>
    <scope>IDENTIFICATION</scope>
</reference>
<dbReference type="Gene3D" id="3.40.50.720">
    <property type="entry name" value="NAD(P)-binding Rossmann-like Domain"/>
    <property type="match status" value="1"/>
</dbReference>
<dbReference type="SUPFAM" id="SSF53223">
    <property type="entry name" value="Aminoacid dehydrogenase-like, N-terminal domain"/>
    <property type="match status" value="1"/>
</dbReference>
<dbReference type="InterPro" id="IPR036291">
    <property type="entry name" value="NAD(P)-bd_dom_sf"/>
</dbReference>
<dbReference type="PANTHER" id="PTHR48099">
    <property type="entry name" value="C-1-TETRAHYDROFOLATE SYNTHASE, CYTOPLASMIC-RELATED"/>
    <property type="match status" value="1"/>
</dbReference>
<proteinExistence type="inferred from homology"/>
<dbReference type="InterPro" id="IPR000672">
    <property type="entry name" value="THF_DH/CycHdrlase"/>
</dbReference>
<dbReference type="AlphaFoldDB" id="A0A0R3ST65"/>
<dbReference type="GO" id="GO:0004477">
    <property type="term" value="F:methenyltetrahydrofolate cyclohydrolase activity"/>
    <property type="evidence" value="ECO:0007669"/>
    <property type="project" value="UniProtKB-EC"/>
</dbReference>
<dbReference type="GO" id="GO:0004488">
    <property type="term" value="F:methylenetetrahydrofolate dehydrogenase (NADP+) activity"/>
    <property type="evidence" value="ECO:0007669"/>
    <property type="project" value="InterPro"/>
</dbReference>
<feature type="domain" description="Tetrahydrofolate dehydrogenase/cyclohydrolase NAD(P)-binding" evidence="10">
    <location>
        <begin position="150"/>
        <end position="295"/>
    </location>
</feature>
<evidence type="ECO:0000256" key="7">
    <source>
        <dbReference type="ARBA" id="ARBA00023268"/>
    </source>
</evidence>
<comment type="pathway">
    <text evidence="1">One-carbon metabolism; tetrahydrofolate interconversion.</text>
</comment>
<organism evidence="13">
    <name type="scientific">Hymenolepis diminuta</name>
    <name type="common">Rat tapeworm</name>
    <dbReference type="NCBI Taxonomy" id="6216"/>
    <lineage>
        <taxon>Eukaryota</taxon>
        <taxon>Metazoa</taxon>
        <taxon>Spiralia</taxon>
        <taxon>Lophotrochozoa</taxon>
        <taxon>Platyhelminthes</taxon>
        <taxon>Cestoda</taxon>
        <taxon>Eucestoda</taxon>
        <taxon>Cyclophyllidea</taxon>
        <taxon>Hymenolepididae</taxon>
        <taxon>Hymenolepis</taxon>
    </lineage>
</organism>
<feature type="domain" description="Tetrahydrofolate dehydrogenase/cyclohydrolase catalytic" evidence="9">
    <location>
        <begin position="6"/>
        <end position="122"/>
    </location>
</feature>
<protein>
    <submittedName>
        <fullName evidence="13">Methenyltetrahydrofolate cyclohydrolase</fullName>
    </submittedName>
</protein>
<evidence type="ECO:0000256" key="6">
    <source>
        <dbReference type="ARBA" id="ARBA00023002"/>
    </source>
</evidence>
<dbReference type="EMBL" id="UYSG01011098">
    <property type="protein sequence ID" value="VDL60876.1"/>
    <property type="molecule type" value="Genomic_DNA"/>
</dbReference>
<dbReference type="FunFam" id="3.40.50.10860:FF:000005">
    <property type="entry name" value="C-1-tetrahydrofolate synthase, cytoplasmic, putative"/>
    <property type="match status" value="1"/>
</dbReference>
<comment type="catalytic activity">
    <reaction evidence="8">
        <text>(6R)-5,10-methenyltetrahydrofolate + H2O = (6R)-10-formyltetrahydrofolate + H(+)</text>
        <dbReference type="Rhea" id="RHEA:23700"/>
        <dbReference type="ChEBI" id="CHEBI:15377"/>
        <dbReference type="ChEBI" id="CHEBI:15378"/>
        <dbReference type="ChEBI" id="CHEBI:57455"/>
        <dbReference type="ChEBI" id="CHEBI:195366"/>
        <dbReference type="EC" id="3.5.4.9"/>
    </reaction>
</comment>
<dbReference type="WBParaSite" id="HDID_0000856001-mRNA-1">
    <property type="protein sequence ID" value="HDID_0000856001-mRNA-1"/>
    <property type="gene ID" value="HDID_0000856001"/>
</dbReference>
<dbReference type="GO" id="GO:0005829">
    <property type="term" value="C:cytosol"/>
    <property type="evidence" value="ECO:0007669"/>
    <property type="project" value="TreeGrafter"/>
</dbReference>
<keyword evidence="6" id="KW-0560">Oxidoreductase</keyword>
<gene>
    <name evidence="11" type="ORF">HDID_LOCUS8558</name>
</gene>
<keyword evidence="4" id="KW-0378">Hydrolase</keyword>
<evidence type="ECO:0000256" key="3">
    <source>
        <dbReference type="ARBA" id="ARBA00022563"/>
    </source>
</evidence>
<dbReference type="PANTHER" id="PTHR48099:SF5">
    <property type="entry name" value="C-1-TETRAHYDROFOLATE SYNTHASE, CYTOPLASMIC"/>
    <property type="match status" value="1"/>
</dbReference>
<dbReference type="Pfam" id="PF02882">
    <property type="entry name" value="THF_DHG_CYH_C"/>
    <property type="match status" value="1"/>
</dbReference>
<dbReference type="PRINTS" id="PR00085">
    <property type="entry name" value="THFDHDRGNASE"/>
</dbReference>
<dbReference type="InterPro" id="IPR020631">
    <property type="entry name" value="THF_DH/CycHdrlase_NAD-bd_dom"/>
</dbReference>
<comment type="subunit">
    <text evidence="2">Homodimer.</text>
</comment>
<evidence type="ECO:0000313" key="11">
    <source>
        <dbReference type="EMBL" id="VDL60876.1"/>
    </source>
</evidence>
<dbReference type="InterPro" id="IPR046346">
    <property type="entry name" value="Aminoacid_DH-like_N_sf"/>
</dbReference>
<evidence type="ECO:0000259" key="9">
    <source>
        <dbReference type="Pfam" id="PF00763"/>
    </source>
</evidence>
<dbReference type="InterPro" id="IPR020630">
    <property type="entry name" value="THF_DH/CycHdrlase_cat_dom"/>
</dbReference>
<keyword evidence="3" id="KW-0554">One-carbon metabolism</keyword>
<name>A0A0R3ST65_HYMDI</name>
<dbReference type="Gene3D" id="3.40.50.10860">
    <property type="entry name" value="Leucine Dehydrogenase, chain A, domain 1"/>
    <property type="match status" value="1"/>
</dbReference>
<dbReference type="Pfam" id="PF00763">
    <property type="entry name" value="THF_DHG_CYH"/>
    <property type="match status" value="1"/>
</dbReference>
<evidence type="ECO:0000256" key="4">
    <source>
        <dbReference type="ARBA" id="ARBA00022801"/>
    </source>
</evidence>
<dbReference type="Proteomes" id="UP000274504">
    <property type="component" value="Unassembled WGS sequence"/>
</dbReference>
<evidence type="ECO:0000256" key="1">
    <source>
        <dbReference type="ARBA" id="ARBA00004777"/>
    </source>
</evidence>
<dbReference type="STRING" id="6216.A0A0R3ST65"/>